<protein>
    <submittedName>
        <fullName evidence="3">Photosystem reaction center subunit H</fullName>
    </submittedName>
</protein>
<dbReference type="Proteomes" id="UP000246058">
    <property type="component" value="Chromosome"/>
</dbReference>
<feature type="region of interest" description="Disordered" evidence="1">
    <location>
        <begin position="89"/>
        <end position="124"/>
    </location>
</feature>
<feature type="chain" id="PRO_5015966772" evidence="2">
    <location>
        <begin position="23"/>
        <end position="124"/>
    </location>
</feature>
<organism evidence="3 4">
    <name type="scientific">Methylobacterium radiodurans</name>
    <dbReference type="NCBI Taxonomy" id="2202828"/>
    <lineage>
        <taxon>Bacteria</taxon>
        <taxon>Pseudomonadati</taxon>
        <taxon>Pseudomonadota</taxon>
        <taxon>Alphaproteobacteria</taxon>
        <taxon>Hyphomicrobiales</taxon>
        <taxon>Methylobacteriaceae</taxon>
        <taxon>Methylobacterium</taxon>
    </lineage>
</organism>
<reference evidence="3 4" key="1">
    <citation type="submission" date="2018-05" db="EMBL/GenBank/DDBJ databases">
        <title>Complete Genome Sequence of Methylobacterium sp. 17Sr1-43.</title>
        <authorList>
            <person name="Srinivasan S."/>
        </authorList>
    </citation>
    <scope>NUCLEOTIDE SEQUENCE [LARGE SCALE GENOMIC DNA]</scope>
    <source>
        <strain evidence="3 4">17Sr1-43</strain>
    </source>
</reference>
<feature type="signal peptide" evidence="2">
    <location>
        <begin position="1"/>
        <end position="22"/>
    </location>
</feature>
<gene>
    <name evidence="3" type="ORF">DK427_23975</name>
</gene>
<sequence>MIRIRLILATLALGLSAGGAHAACDVAGARIEEKLAGKSDLQQDANQQTLRDLRTLRDAAIVLDAFKYGAECERLLAIVTELAANPEQAIEQGGDTDEDKAESLVQARKPRIPAGGNEPNPKSR</sequence>
<dbReference type="EMBL" id="CP029551">
    <property type="protein sequence ID" value="AWN38410.1"/>
    <property type="molecule type" value="Genomic_DNA"/>
</dbReference>
<dbReference type="KEGG" id="meti:DK427_23975"/>
<evidence type="ECO:0000256" key="1">
    <source>
        <dbReference type="SAM" id="MobiDB-lite"/>
    </source>
</evidence>
<dbReference type="OrthoDB" id="8287480at2"/>
<keyword evidence="2" id="KW-0732">Signal</keyword>
<accession>A0A2U8VYR7</accession>
<evidence type="ECO:0000313" key="3">
    <source>
        <dbReference type="EMBL" id="AWN38410.1"/>
    </source>
</evidence>
<dbReference type="AlphaFoldDB" id="A0A2U8VYR7"/>
<evidence type="ECO:0000313" key="4">
    <source>
        <dbReference type="Proteomes" id="UP000246058"/>
    </source>
</evidence>
<evidence type="ECO:0000256" key="2">
    <source>
        <dbReference type="SAM" id="SignalP"/>
    </source>
</evidence>
<name>A0A2U8VYR7_9HYPH</name>
<proteinExistence type="predicted"/>
<dbReference type="RefSeq" id="WP_109953567.1">
    <property type="nucleotide sequence ID" value="NZ_CP029551.1"/>
</dbReference>
<keyword evidence="4" id="KW-1185">Reference proteome</keyword>